<dbReference type="Pfam" id="PF23039">
    <property type="entry name" value="TMEM132_3rd"/>
    <property type="match status" value="1"/>
</dbReference>
<evidence type="ECO:0000259" key="14">
    <source>
        <dbReference type="Pfam" id="PF23487"/>
    </source>
</evidence>
<feature type="domain" description="Transmembrane protein TMEM132 second Ig-like" evidence="12">
    <location>
        <begin position="121"/>
        <end position="230"/>
    </location>
</feature>
<evidence type="ECO:0000256" key="3">
    <source>
        <dbReference type="ARBA" id="ARBA00022692"/>
    </source>
</evidence>
<evidence type="ECO:0000259" key="10">
    <source>
        <dbReference type="Pfam" id="PF16070"/>
    </source>
</evidence>
<accession>A0A3B4XHJ3</accession>
<keyword evidence="4 7" id="KW-1133">Transmembrane helix</keyword>
<dbReference type="Pfam" id="PF15706">
    <property type="entry name" value="TMEM132_C"/>
    <property type="match status" value="1"/>
</dbReference>
<keyword evidence="16" id="KW-1185">Reference proteome</keyword>
<dbReference type="Pfam" id="PF15705">
    <property type="entry name" value="TMEM132_N"/>
    <property type="match status" value="1"/>
</dbReference>
<evidence type="ECO:0000256" key="2">
    <source>
        <dbReference type="ARBA" id="ARBA00006166"/>
    </source>
</evidence>
<sequence length="1043" mass="114744">MPHSVDHLASADIWTQVLVLGTLLGKELSDSRSPVPFPVFLPVNYDVRDADYLFLKEAGQDFMRNSSMQSHTQPFVILRASRQPAVNASYGTMSTEQLVPLDLVQSVQLFNAPEVFNFNWKIQAFVLTTRVFSSKPKVRVLFYVAGRDWGRGEGAVDELPCVTVYAFWQTQEVRGSCAMGGERGTCIAELVPAPGPVAGNPVELYYQAQPKVNGKCNSVDGSRWSGSQQQAEYVPLTPMQRIGSVRLLQVPKGMATLSRLKLGNAIVIRTSSKPLKKTDIATFYVLMASSAQLTNFTLRATVKKGVTFRTATPSNSLLWDITLDMGADGAIAVICQRKAPIPGKSSLLEVLQMDFEVEELSSPLDSQVIIWKLELPTASRNVAKTEGAMRIYTTQRDFVGLAPLVMDTEILNTAVLTGKKVVMPLRIVAVEEDGVVTDVSDYTDCSSTDEDVLKVSDRCDYVFVNGKETKGKVKMLVNFTYSYLSAQLELNVWMPQLPLLIEVSDTELSQIKSWRVPILTSKRPGWNSEEDDRKGKGCMLQFQHALVRVLTHFVAEQADPRDPKAYFLGSDWQVDVTRLVRYFMKVEDPRVARLQAGRVLSGRDLGTTTIQVFSPLSDAILAKTTIKVVDDKVTITELGVQLVAGLSMTLQLSPGSNRAILATTTTQEVLQSPKQEALVSAWVQFSDGSQTPLDIYDPAYYRVTVTSLDQGVVSVQGTPPAVVAEGEGEGVLVRVEMSICEACQKSKRKSTVAVGNGSLKIKFQVNNGSDYGNDGEEVDSERKQRKQSPPRDSTSEREESAMQKITTTIKSTERTFITSGSLGGVAPGNLVNYNNFPTKVEEPGQDTAEIEIGGEEMMANRPLTDLEIGMYALLGVFCLAILVFLVNCISYVVKFRHKKPPSHGQEPTGHRHDWVWLGTDAELVMSVPGSPVQQDSQTTTTVIDIGPDKSASLSRRPSCLASVTDSPLSCVGSLRSKPMHTESLHSPTSKRKRVQFTTFSTLERQHSPHLPPRENGHGIHWVGKEDSCEEEPQVPITEPGDHL</sequence>
<feature type="domain" description="Transmembrane protein TMEM132 N-terminal" evidence="8">
    <location>
        <begin position="43"/>
        <end position="103"/>
    </location>
</feature>
<feature type="region of interest" description="Disordered" evidence="6">
    <location>
        <begin position="963"/>
        <end position="1043"/>
    </location>
</feature>
<feature type="domain" description="Transmembrane protein TMEM132 cohesin-like" evidence="11">
    <location>
        <begin position="257"/>
        <end position="398"/>
    </location>
</feature>
<feature type="domain" description="Transmembrane protein family 132 fourth" evidence="10">
    <location>
        <begin position="400"/>
        <end position="497"/>
    </location>
</feature>
<feature type="compositionally biased region" description="Basic and acidic residues" evidence="6">
    <location>
        <begin position="1003"/>
        <end position="1026"/>
    </location>
</feature>
<dbReference type="InterPro" id="IPR055424">
    <property type="entry name" value="Ig_TMEM132_6th"/>
</dbReference>
<feature type="domain" description="Transmembrane protein TMEM132 C-terminal" evidence="9">
    <location>
        <begin position="835"/>
        <end position="921"/>
    </location>
</feature>
<dbReference type="Pfam" id="PF23481">
    <property type="entry name" value="Ig_TMEM132_2nd"/>
    <property type="match status" value="1"/>
</dbReference>
<proteinExistence type="inferred from homology"/>
<keyword evidence="3 7" id="KW-0812">Transmembrane</keyword>
<dbReference type="GeneTree" id="ENSGT00940000158942"/>
<comment type="similarity">
    <text evidence="2">Belongs to the TMEM132 family.</text>
</comment>
<evidence type="ECO:0000259" key="8">
    <source>
        <dbReference type="Pfam" id="PF15705"/>
    </source>
</evidence>
<name>A0A3B4XHJ3_SERLL</name>
<feature type="region of interest" description="Disordered" evidence="6">
    <location>
        <begin position="765"/>
        <end position="801"/>
    </location>
</feature>
<evidence type="ECO:0000313" key="16">
    <source>
        <dbReference type="Proteomes" id="UP000261360"/>
    </source>
</evidence>
<dbReference type="GO" id="GO:0016020">
    <property type="term" value="C:membrane"/>
    <property type="evidence" value="ECO:0007669"/>
    <property type="project" value="UniProtKB-SubCell"/>
</dbReference>
<comment type="subcellular location">
    <subcellularLocation>
        <location evidence="1">Membrane</location>
        <topology evidence="1">Single-pass type I membrane protein</topology>
    </subcellularLocation>
</comment>
<dbReference type="InterPro" id="IPR031435">
    <property type="entry name" value="TMEM132_N"/>
</dbReference>
<evidence type="ECO:0000259" key="13">
    <source>
        <dbReference type="Pfam" id="PF23486"/>
    </source>
</evidence>
<dbReference type="PANTHER" id="PTHR13388:SF23">
    <property type="entry name" value="TRANSMEMBRANE PROTEIN 132C"/>
    <property type="match status" value="1"/>
</dbReference>
<dbReference type="STRING" id="1841481.ENSSLDP00000017389"/>
<dbReference type="InterPro" id="IPR055421">
    <property type="entry name" value="TMEM132_3rd"/>
</dbReference>
<evidence type="ECO:0000259" key="11">
    <source>
        <dbReference type="Pfam" id="PF23039"/>
    </source>
</evidence>
<dbReference type="PANTHER" id="PTHR13388">
    <property type="entry name" value="DETONATOR, ISOFORM E"/>
    <property type="match status" value="1"/>
</dbReference>
<evidence type="ECO:0000256" key="7">
    <source>
        <dbReference type="SAM" id="Phobius"/>
    </source>
</evidence>
<dbReference type="Proteomes" id="UP000261360">
    <property type="component" value="Unplaced"/>
</dbReference>
<dbReference type="Pfam" id="PF16070">
    <property type="entry name" value="Ig_TMEM132_4th"/>
    <property type="match status" value="1"/>
</dbReference>
<evidence type="ECO:0000256" key="4">
    <source>
        <dbReference type="ARBA" id="ARBA00022989"/>
    </source>
</evidence>
<reference evidence="15" key="1">
    <citation type="submission" date="2025-08" db="UniProtKB">
        <authorList>
            <consortium name="Ensembl"/>
        </authorList>
    </citation>
    <scope>IDENTIFICATION</scope>
</reference>
<dbReference type="AlphaFoldDB" id="A0A3B4XHJ3"/>
<dbReference type="Pfam" id="PF23487">
    <property type="entry name" value="Ig_TMEM132_6th"/>
    <property type="match status" value="1"/>
</dbReference>
<organism evidence="15 16">
    <name type="scientific">Seriola lalandi dorsalis</name>
    <dbReference type="NCBI Taxonomy" id="1841481"/>
    <lineage>
        <taxon>Eukaryota</taxon>
        <taxon>Metazoa</taxon>
        <taxon>Chordata</taxon>
        <taxon>Craniata</taxon>
        <taxon>Vertebrata</taxon>
        <taxon>Euteleostomi</taxon>
        <taxon>Actinopterygii</taxon>
        <taxon>Neopterygii</taxon>
        <taxon>Teleostei</taxon>
        <taxon>Neoteleostei</taxon>
        <taxon>Acanthomorphata</taxon>
        <taxon>Carangaria</taxon>
        <taxon>Carangiformes</taxon>
        <taxon>Carangidae</taxon>
        <taxon>Seriola</taxon>
    </lineage>
</organism>
<evidence type="ECO:0000259" key="9">
    <source>
        <dbReference type="Pfam" id="PF15706"/>
    </source>
</evidence>
<dbReference type="InterPro" id="IPR055422">
    <property type="entry name" value="Ig_TMEM132_2nd"/>
</dbReference>
<feature type="domain" description="Transmembrane protein TMEM132 sixth" evidence="14">
    <location>
        <begin position="634"/>
        <end position="745"/>
    </location>
</feature>
<dbReference type="Ensembl" id="ENSSLDT00000017998.1">
    <property type="protein sequence ID" value="ENSSLDP00000017389.1"/>
    <property type="gene ID" value="ENSSLDG00000013721.1"/>
</dbReference>
<keyword evidence="5 7" id="KW-0472">Membrane</keyword>
<reference evidence="15" key="2">
    <citation type="submission" date="2025-09" db="UniProtKB">
        <authorList>
            <consortium name="Ensembl"/>
        </authorList>
    </citation>
    <scope>IDENTIFICATION</scope>
</reference>
<evidence type="ECO:0000256" key="5">
    <source>
        <dbReference type="ARBA" id="ARBA00023136"/>
    </source>
</evidence>
<feature type="domain" description="Transmembrane protein TMEM132 fifth" evidence="13">
    <location>
        <begin position="501"/>
        <end position="633"/>
    </location>
</feature>
<dbReference type="InterPro" id="IPR031436">
    <property type="entry name" value="TMEM132_C"/>
</dbReference>
<evidence type="ECO:0000256" key="6">
    <source>
        <dbReference type="SAM" id="MobiDB-lite"/>
    </source>
</evidence>
<dbReference type="InterPro" id="IPR026307">
    <property type="entry name" value="TMEM132"/>
</dbReference>
<dbReference type="InterPro" id="IPR031437">
    <property type="entry name" value="Ig_TMEM132_4th"/>
</dbReference>
<dbReference type="Pfam" id="PF23486">
    <property type="entry name" value="Ig_TMEM132_5th"/>
    <property type="match status" value="1"/>
</dbReference>
<evidence type="ECO:0000256" key="1">
    <source>
        <dbReference type="ARBA" id="ARBA00004479"/>
    </source>
</evidence>
<feature type="transmembrane region" description="Helical" evidence="7">
    <location>
        <begin position="868"/>
        <end position="893"/>
    </location>
</feature>
<dbReference type="InterPro" id="IPR055423">
    <property type="entry name" value="Ig_TMEM132_5th"/>
</dbReference>
<protein>
    <submittedName>
        <fullName evidence="15">Transmembrane protein 132D</fullName>
    </submittedName>
</protein>
<evidence type="ECO:0000313" key="15">
    <source>
        <dbReference type="Ensembl" id="ENSSLDP00000017389.1"/>
    </source>
</evidence>
<evidence type="ECO:0000259" key="12">
    <source>
        <dbReference type="Pfam" id="PF23481"/>
    </source>
</evidence>